<dbReference type="InterPro" id="IPR007379">
    <property type="entry name" value="Tim44-like_dom"/>
</dbReference>
<gene>
    <name evidence="5" type="ordered locus">LHK_03018</name>
</gene>
<dbReference type="KEGG" id="lhk:LHK_03018"/>
<reference evidence="5 6" key="1">
    <citation type="journal article" date="2009" name="PLoS Genet.">
        <title>The complete genome and proteome of Laribacter hongkongensis reveal potential mechanisms for adaptations to different temperatures and habitats.</title>
        <authorList>
            <person name="Woo P.C."/>
            <person name="Lau S.K."/>
            <person name="Tse H."/>
            <person name="Teng J.L."/>
            <person name="Curreem S.O."/>
            <person name="Tsang A.K."/>
            <person name="Fan R.Y."/>
            <person name="Wong G.K."/>
            <person name="Huang Y."/>
            <person name="Loman N.J."/>
            <person name="Snyder L.A."/>
            <person name="Cai J.J."/>
            <person name="Huang J.D."/>
            <person name="Mak W."/>
            <person name="Pallen M.J."/>
            <person name="Lok S."/>
            <person name="Yuen K.Y."/>
        </authorList>
    </citation>
    <scope>NUCLEOTIDE SEQUENCE [LARGE SCALE GENOMIC DNA]</scope>
    <source>
        <strain evidence="5 6">HLHK9</strain>
    </source>
</reference>
<organism evidence="5 6">
    <name type="scientific">Laribacter hongkongensis (strain HLHK9)</name>
    <dbReference type="NCBI Taxonomy" id="557598"/>
    <lineage>
        <taxon>Bacteria</taxon>
        <taxon>Pseudomonadati</taxon>
        <taxon>Pseudomonadota</taxon>
        <taxon>Betaproteobacteria</taxon>
        <taxon>Neisseriales</taxon>
        <taxon>Aquaspirillaceae</taxon>
        <taxon>Laribacter</taxon>
    </lineage>
</organism>
<feature type="signal peptide" evidence="3">
    <location>
        <begin position="1"/>
        <end position="40"/>
    </location>
</feature>
<name>C1D5H9_LARHH</name>
<evidence type="ECO:0000313" key="5">
    <source>
        <dbReference type="EMBL" id="ACO75996.1"/>
    </source>
</evidence>
<evidence type="ECO:0000256" key="3">
    <source>
        <dbReference type="SAM" id="SignalP"/>
    </source>
</evidence>
<feature type="region of interest" description="Disordered" evidence="1">
    <location>
        <begin position="47"/>
        <end position="85"/>
    </location>
</feature>
<dbReference type="SMART" id="SM00978">
    <property type="entry name" value="Tim44"/>
    <property type="match status" value="1"/>
</dbReference>
<dbReference type="PANTHER" id="PTHR41542:SF1">
    <property type="entry name" value="BLL5807 PROTEIN"/>
    <property type="match status" value="1"/>
</dbReference>
<dbReference type="Proteomes" id="UP000002010">
    <property type="component" value="Chromosome"/>
</dbReference>
<keyword evidence="2" id="KW-0472">Membrane</keyword>
<evidence type="ECO:0000313" key="6">
    <source>
        <dbReference type="Proteomes" id="UP000002010"/>
    </source>
</evidence>
<feature type="domain" description="Tim44-like" evidence="4">
    <location>
        <begin position="204"/>
        <end position="331"/>
    </location>
</feature>
<feature type="compositionally biased region" description="Low complexity" evidence="1">
    <location>
        <begin position="57"/>
        <end position="80"/>
    </location>
</feature>
<protein>
    <recommendedName>
        <fullName evidence="4">Tim44-like domain-containing protein</fullName>
    </recommendedName>
</protein>
<sequence>MNRTAPLSGSGAAIIMKTATRHLALSLALAGLLAAPFADAARIGKGKSSGMQRSMKPAPTYQQAAPAAPAMPAQTAPAPQRSGPGVGTAIAAGAAGAAAGYMLGNAMSDNQTASANSAAEKQAAGDKTAAESGTGGMGIGTLLLLALGGFLLFRFIRRRQQQQPPLPTPAGMVPPNARAPLNPNAFKINPTGSVPVPPIGGGYAQPAALTRLPDGTEVPHFVRQAKATFMHLQSMNNPDNVEEVRKYLTPELFEQLRADIAGNPETADFPQLDCQVVDASTEADGRIVASVRFSGLVSESVGAPALPFAETWHFIKSDATSQKWVVAGIQQDQ</sequence>
<dbReference type="EMBL" id="CP001154">
    <property type="protein sequence ID" value="ACO75996.1"/>
    <property type="molecule type" value="Genomic_DNA"/>
</dbReference>
<evidence type="ECO:0000259" key="4">
    <source>
        <dbReference type="SMART" id="SM00978"/>
    </source>
</evidence>
<keyword evidence="6" id="KW-1185">Reference proteome</keyword>
<dbReference type="eggNOG" id="COG4395">
    <property type="taxonomic scope" value="Bacteria"/>
</dbReference>
<dbReference type="STRING" id="557598.LHK_03018"/>
<keyword evidence="2" id="KW-1133">Transmembrane helix</keyword>
<dbReference type="HOGENOM" id="CLU_052470_0_0_4"/>
<proteinExistence type="predicted"/>
<dbReference type="PANTHER" id="PTHR41542">
    <property type="entry name" value="BLL5807 PROTEIN"/>
    <property type="match status" value="1"/>
</dbReference>
<accession>C1D5H9</accession>
<evidence type="ECO:0000256" key="1">
    <source>
        <dbReference type="SAM" id="MobiDB-lite"/>
    </source>
</evidence>
<keyword evidence="2" id="KW-0812">Transmembrane</keyword>
<feature type="transmembrane region" description="Helical" evidence="2">
    <location>
        <begin position="137"/>
        <end position="156"/>
    </location>
</feature>
<keyword evidence="3" id="KW-0732">Signal</keyword>
<evidence type="ECO:0000256" key="2">
    <source>
        <dbReference type="SAM" id="Phobius"/>
    </source>
</evidence>
<feature type="chain" id="PRO_5002908119" description="Tim44-like domain-containing protein" evidence="3">
    <location>
        <begin position="41"/>
        <end position="333"/>
    </location>
</feature>
<dbReference type="AlphaFoldDB" id="C1D5H9"/>